<name>A0A2U2X4B2_9FLAO</name>
<dbReference type="PANTHER" id="PTHR44227:SF3">
    <property type="entry name" value="PROTEIN O-MANNOSYL-TRANSFERASE TMTC4"/>
    <property type="match status" value="1"/>
</dbReference>
<dbReference type="InterPro" id="IPR011990">
    <property type="entry name" value="TPR-like_helical_dom_sf"/>
</dbReference>
<evidence type="ECO:0000256" key="3">
    <source>
        <dbReference type="PROSITE-ProRule" id="PRU00339"/>
    </source>
</evidence>
<keyword evidence="1" id="KW-0677">Repeat</keyword>
<evidence type="ECO:0000256" key="2">
    <source>
        <dbReference type="ARBA" id="ARBA00022803"/>
    </source>
</evidence>
<dbReference type="Proteomes" id="UP000245375">
    <property type="component" value="Unassembled WGS sequence"/>
</dbReference>
<dbReference type="AlphaFoldDB" id="A0A2U2X4B2"/>
<evidence type="ECO:0008006" key="6">
    <source>
        <dbReference type="Google" id="ProtNLM"/>
    </source>
</evidence>
<dbReference type="Gene3D" id="1.25.40.10">
    <property type="entry name" value="Tetratricopeptide repeat domain"/>
    <property type="match status" value="2"/>
</dbReference>
<gene>
    <name evidence="4" type="ORF">DIS18_10315</name>
</gene>
<dbReference type="EMBL" id="QFRI01000002">
    <property type="protein sequence ID" value="PWH82623.1"/>
    <property type="molecule type" value="Genomic_DNA"/>
</dbReference>
<dbReference type="InterPro" id="IPR019734">
    <property type="entry name" value="TPR_rpt"/>
</dbReference>
<feature type="repeat" description="TPR" evidence="3">
    <location>
        <begin position="286"/>
        <end position="319"/>
    </location>
</feature>
<evidence type="ECO:0000313" key="5">
    <source>
        <dbReference type="Proteomes" id="UP000245375"/>
    </source>
</evidence>
<keyword evidence="5" id="KW-1185">Reference proteome</keyword>
<dbReference type="SUPFAM" id="SSF48452">
    <property type="entry name" value="TPR-like"/>
    <property type="match status" value="1"/>
</dbReference>
<comment type="caution">
    <text evidence="4">The sequence shown here is derived from an EMBL/GenBank/DDBJ whole genome shotgun (WGS) entry which is preliminary data.</text>
</comment>
<dbReference type="PROSITE" id="PS50005">
    <property type="entry name" value="TPR"/>
    <property type="match status" value="2"/>
</dbReference>
<evidence type="ECO:0000256" key="1">
    <source>
        <dbReference type="ARBA" id="ARBA00022737"/>
    </source>
</evidence>
<dbReference type="Pfam" id="PF14559">
    <property type="entry name" value="TPR_19"/>
    <property type="match status" value="1"/>
</dbReference>
<keyword evidence="2 3" id="KW-0802">TPR repeat</keyword>
<reference evidence="4 5" key="1">
    <citation type="submission" date="2018-05" db="EMBL/GenBank/DDBJ databases">
        <title>Algibacter marinivivus sp. nov., isolated from sample around a algae.</title>
        <authorList>
            <person name="Zhong X."/>
        </authorList>
    </citation>
    <scope>NUCLEOTIDE SEQUENCE [LARGE SCALE GENOMIC DNA]</scope>
    <source>
        <strain evidence="4 5">ZY111</strain>
    </source>
</reference>
<dbReference type="InterPro" id="IPR052346">
    <property type="entry name" value="O-mannosyl-transferase_TMTC"/>
</dbReference>
<protein>
    <recommendedName>
        <fullName evidence="6">Tetratricopeptide repeat protein</fullName>
    </recommendedName>
</protein>
<reference evidence="5" key="3">
    <citation type="submission" date="2018-05" db="EMBL/GenBank/DDBJ databases">
        <authorList>
            <person name="Lu D."/>
        </authorList>
    </citation>
    <scope>NUCLEOTIDE SEQUENCE [LARGE SCALE GENOMIC DNA]</scope>
    <source>
        <strain evidence="5">ZY111</strain>
    </source>
</reference>
<dbReference type="PANTHER" id="PTHR44227">
    <property type="match status" value="1"/>
</dbReference>
<dbReference type="SMART" id="SM00028">
    <property type="entry name" value="TPR"/>
    <property type="match status" value="5"/>
</dbReference>
<proteinExistence type="predicted"/>
<accession>A0A2U2X4B2</accession>
<dbReference type="RefSeq" id="WP_109352978.1">
    <property type="nucleotide sequence ID" value="NZ_QFRI01000002.1"/>
</dbReference>
<sequence>MKKQIIIALALFVSAFSFSQKKELKTVEKAIKSKNFAAAKEALKIAESLMPSMDESLKAKYYYLNSLALYSDGNGNSKDINQALESLKEVKGEYKSEVKALKNNMYNNFLTKGNDAYNKKDYDLASNLFERTYRLRESDTTFLYYAAATAVNVKKYDRALKLYEELRDLNYNGADKVYFATEKDSGKEVTLDKSTRDLYIKAGSHIKPGERFTESKKPEIVKNIALIYISKGDNEKALDAIKDARAENPENVDLIINEANIYLQLKDEDKFKSLIEEALTKDPGNATLHYNVGVVNMNKGDLDNAQNSFEKVLSIDPTYSNAALNLSNLFIEKGNVVIEEMGKLGMSKADDAKYEVLKGEKNALFEKGAAILTTFIDKNPEANSDIFVQLKNIYNALGETEKAKEVGAKIEAMAGGE</sequence>
<reference evidence="5" key="2">
    <citation type="submission" date="2018-05" db="EMBL/GenBank/DDBJ databases">
        <title>Algibacter marinivivus sp. nov., isolated from sample around a algae.</title>
        <authorList>
            <person name="Lu D."/>
        </authorList>
    </citation>
    <scope>NUCLEOTIDE SEQUENCE [LARGE SCALE GENOMIC DNA]</scope>
    <source>
        <strain evidence="5">ZY111</strain>
    </source>
</reference>
<dbReference type="Pfam" id="PF13432">
    <property type="entry name" value="TPR_16"/>
    <property type="match status" value="1"/>
</dbReference>
<feature type="repeat" description="TPR" evidence="3">
    <location>
        <begin position="218"/>
        <end position="251"/>
    </location>
</feature>
<dbReference type="OrthoDB" id="1149028at2"/>
<organism evidence="4 5">
    <name type="scientific">Algibacter marinivivus</name>
    <dbReference type="NCBI Taxonomy" id="2100723"/>
    <lineage>
        <taxon>Bacteria</taxon>
        <taxon>Pseudomonadati</taxon>
        <taxon>Bacteroidota</taxon>
        <taxon>Flavobacteriia</taxon>
        <taxon>Flavobacteriales</taxon>
        <taxon>Flavobacteriaceae</taxon>
        <taxon>Algibacter</taxon>
    </lineage>
</organism>
<evidence type="ECO:0000313" key="4">
    <source>
        <dbReference type="EMBL" id="PWH82623.1"/>
    </source>
</evidence>